<dbReference type="SUPFAM" id="SSF56935">
    <property type="entry name" value="Porins"/>
    <property type="match status" value="1"/>
</dbReference>
<accession>A0ABS3BQ31</accession>
<proteinExistence type="predicted"/>
<reference evidence="3 4" key="1">
    <citation type="submission" date="2021-03" db="EMBL/GenBank/DDBJ databases">
        <title>novel species isolated from a fishpond in China.</title>
        <authorList>
            <person name="Lu H."/>
            <person name="Cai Z."/>
        </authorList>
    </citation>
    <scope>NUCLEOTIDE SEQUENCE [LARGE SCALE GENOMIC DNA]</scope>
    <source>
        <strain evidence="3 4">JCM 31546</strain>
    </source>
</reference>
<evidence type="ECO:0000256" key="1">
    <source>
        <dbReference type="SAM" id="SignalP"/>
    </source>
</evidence>
<gene>
    <name evidence="3" type="ORF">J0A67_10340</name>
</gene>
<dbReference type="Pfam" id="PF13372">
    <property type="entry name" value="Alginate_exp"/>
    <property type="match status" value="1"/>
</dbReference>
<keyword evidence="1" id="KW-0732">Signal</keyword>
<evidence type="ECO:0000313" key="4">
    <source>
        <dbReference type="Proteomes" id="UP000664698"/>
    </source>
</evidence>
<dbReference type="Proteomes" id="UP000664698">
    <property type="component" value="Unassembled WGS sequence"/>
</dbReference>
<protein>
    <submittedName>
        <fullName evidence="3">Alginate export family protein</fullName>
    </submittedName>
</protein>
<dbReference type="InterPro" id="IPR053728">
    <property type="entry name" value="Alginate_Permeability_Chnl"/>
</dbReference>
<comment type="caution">
    <text evidence="3">The sequence shown here is derived from an EMBL/GenBank/DDBJ whole genome shotgun (WGS) entry which is preliminary data.</text>
</comment>
<organism evidence="3 4">
    <name type="scientific">Algoriphagus aestuariicola</name>
    <dbReference type="NCBI Taxonomy" id="1852016"/>
    <lineage>
        <taxon>Bacteria</taxon>
        <taxon>Pseudomonadati</taxon>
        <taxon>Bacteroidota</taxon>
        <taxon>Cytophagia</taxon>
        <taxon>Cytophagales</taxon>
        <taxon>Cyclobacteriaceae</taxon>
        <taxon>Algoriphagus</taxon>
    </lineage>
</organism>
<evidence type="ECO:0000313" key="3">
    <source>
        <dbReference type="EMBL" id="MBN7801263.1"/>
    </source>
</evidence>
<feature type="signal peptide" evidence="1">
    <location>
        <begin position="1"/>
        <end position="20"/>
    </location>
</feature>
<name>A0ABS3BQ31_9BACT</name>
<dbReference type="Gene3D" id="2.40.160.100">
    <property type="match status" value="1"/>
</dbReference>
<dbReference type="EMBL" id="JAFKCW010000002">
    <property type="protein sequence ID" value="MBN7801263.1"/>
    <property type="molecule type" value="Genomic_DNA"/>
</dbReference>
<feature type="domain" description="Alginate export" evidence="2">
    <location>
        <begin position="23"/>
        <end position="308"/>
    </location>
</feature>
<evidence type="ECO:0000259" key="2">
    <source>
        <dbReference type="Pfam" id="PF13372"/>
    </source>
</evidence>
<dbReference type="InterPro" id="IPR025388">
    <property type="entry name" value="Alginate_export_dom"/>
</dbReference>
<keyword evidence="4" id="KW-1185">Reference proteome</keyword>
<feature type="chain" id="PRO_5047447337" evidence="1">
    <location>
        <begin position="21"/>
        <end position="425"/>
    </location>
</feature>
<sequence length="425" mass="47696">MKKILYAIGLCALLSLQAKAQTVSMDADIRPRFEYRHGYGALLPEGADPAAFVTQRSRLNVDYFDSKLKFHLSVQDVSTWGDTRQLAINDENNSFSLFQAWLGYAFSENWSMKLGRQTLSYDDQRMLGEVDWTMQGRFHDAAMVTYARSGFKTDLAFAFNQESQKNEGSAYGINGMYSYKVMQMLHAKKTWEKASLSFMFMNNGFQKFTEEAAPQPDGVYYRQTTGAYFSFPLSSLTLTGSAYLQTGKSAPSTALNAYQYMLEARYKLGKVALMAGFESLSGSDQVSESKEKSFFPLYGTNHKFNGYMDLFYVGNHANNVGLNDGYFTALVPTGKSSNLSAQMHFFSSNAELRDGQSKYLGSELDLVFSKTIAKNIKLNAGYSQFFDTESMAAVKGGVQAAKTQNWGWVQLIVTPTLFKHSWKDE</sequence>
<dbReference type="RefSeq" id="WP_206569232.1">
    <property type="nucleotide sequence ID" value="NZ_JAFKCW010000002.1"/>
</dbReference>